<dbReference type="GO" id="GO:0043190">
    <property type="term" value="C:ATP-binding cassette (ABC) transporter complex"/>
    <property type="evidence" value="ECO:0007669"/>
    <property type="project" value="InterPro"/>
</dbReference>
<dbReference type="Pfam" id="PF03739">
    <property type="entry name" value="LptF_LptG"/>
    <property type="match status" value="1"/>
</dbReference>
<dbReference type="RefSeq" id="WP_119012568.1">
    <property type="nucleotide sequence ID" value="NZ_QXNC01000007.1"/>
</dbReference>
<evidence type="ECO:0000313" key="8">
    <source>
        <dbReference type="Proteomes" id="UP000295182"/>
    </source>
</evidence>
<feature type="transmembrane region" description="Helical" evidence="6">
    <location>
        <begin position="311"/>
        <end position="332"/>
    </location>
</feature>
<dbReference type="InterPro" id="IPR030923">
    <property type="entry name" value="LptG"/>
</dbReference>
<feature type="transmembrane region" description="Helical" evidence="6">
    <location>
        <begin position="105"/>
        <end position="125"/>
    </location>
</feature>
<dbReference type="InterPro" id="IPR005495">
    <property type="entry name" value="LptG/LptF_permease"/>
</dbReference>
<evidence type="ECO:0000256" key="1">
    <source>
        <dbReference type="ARBA" id="ARBA00004651"/>
    </source>
</evidence>
<proteinExistence type="predicted"/>
<sequence>MKTIRRLIHREVIAAVGFVTLGFLALFFFFDLVDELRWVGRYPAGAYGLPHALLFVTLALPSHLYELLPITVLIGTIFVMARLAQSSEFTIMRTSGLGPWRALHTLLAVGGFFVLLTFAVGDYLAPMSDRAAQLVKARYQGRLTTGATGAWLKERQGDHSFAVNVRAIGPDGGMLGVRIFEFDGQGRLASRTQADSAQFGKDGAWHLAQVQNSTFHTEKANSPARVEKIVLPEWNWPTQISADMVAAAVLKPDRMATIDLFQYVRHLEANGQAAQRYEIEFWRKVFYPLSCLVMVVLALPFAYLHFRAGGITGYMFGGVMAGISFFLLNNVFGFVGNLQNWSPWITAAAPGLIYSLLSLAAFGWLVLRR</sequence>
<dbReference type="EMBL" id="SLXH01000011">
    <property type="protein sequence ID" value="TCP17691.1"/>
    <property type="molecule type" value="Genomic_DNA"/>
</dbReference>
<dbReference type="PANTHER" id="PTHR33529:SF2">
    <property type="entry name" value="LIPOPOLYSACCHARIDE EXPORT SYSTEM PERMEASE PROTEIN LPTG"/>
    <property type="match status" value="1"/>
</dbReference>
<feature type="transmembrane region" description="Helical" evidence="6">
    <location>
        <begin position="344"/>
        <end position="367"/>
    </location>
</feature>
<dbReference type="GO" id="GO:0055085">
    <property type="term" value="P:transmembrane transport"/>
    <property type="evidence" value="ECO:0007669"/>
    <property type="project" value="InterPro"/>
</dbReference>
<keyword evidence="8" id="KW-1185">Reference proteome</keyword>
<evidence type="ECO:0000256" key="2">
    <source>
        <dbReference type="ARBA" id="ARBA00022475"/>
    </source>
</evidence>
<keyword evidence="2" id="KW-1003">Cell membrane</keyword>
<dbReference type="NCBIfam" id="TIGR04408">
    <property type="entry name" value="LptG_lptG"/>
    <property type="match status" value="1"/>
</dbReference>
<gene>
    <name evidence="7" type="ORF">EV674_11132</name>
</gene>
<protein>
    <submittedName>
        <fullName evidence="7">Lipopolysaccharide export system permease protein</fullName>
    </submittedName>
</protein>
<name>A0A4R2N9J6_9BURK</name>
<comment type="subcellular location">
    <subcellularLocation>
        <location evidence="1">Cell membrane</location>
        <topology evidence="1">Multi-pass membrane protein</topology>
    </subcellularLocation>
</comment>
<evidence type="ECO:0000256" key="5">
    <source>
        <dbReference type="ARBA" id="ARBA00023136"/>
    </source>
</evidence>
<evidence type="ECO:0000256" key="3">
    <source>
        <dbReference type="ARBA" id="ARBA00022692"/>
    </source>
</evidence>
<keyword evidence="4 6" id="KW-1133">Transmembrane helix</keyword>
<dbReference type="PANTHER" id="PTHR33529">
    <property type="entry name" value="SLR0882 PROTEIN-RELATED"/>
    <property type="match status" value="1"/>
</dbReference>
<dbReference type="GO" id="GO:0015920">
    <property type="term" value="P:lipopolysaccharide transport"/>
    <property type="evidence" value="ECO:0007669"/>
    <property type="project" value="TreeGrafter"/>
</dbReference>
<dbReference type="Proteomes" id="UP000295182">
    <property type="component" value="Unassembled WGS sequence"/>
</dbReference>
<dbReference type="AlphaFoldDB" id="A0A4R2N9J6"/>
<feature type="transmembrane region" description="Helical" evidence="6">
    <location>
        <begin position="285"/>
        <end position="305"/>
    </location>
</feature>
<keyword evidence="5 6" id="KW-0472">Membrane</keyword>
<feature type="transmembrane region" description="Helical" evidence="6">
    <location>
        <begin position="12"/>
        <end position="30"/>
    </location>
</feature>
<evidence type="ECO:0000313" key="7">
    <source>
        <dbReference type="EMBL" id="TCP17691.1"/>
    </source>
</evidence>
<evidence type="ECO:0000256" key="6">
    <source>
        <dbReference type="SAM" id="Phobius"/>
    </source>
</evidence>
<feature type="transmembrane region" description="Helical" evidence="6">
    <location>
        <begin position="67"/>
        <end position="85"/>
    </location>
</feature>
<reference evidence="7 8" key="1">
    <citation type="submission" date="2019-03" db="EMBL/GenBank/DDBJ databases">
        <title>Genomic Encyclopedia of Type Strains, Phase IV (KMG-IV): sequencing the most valuable type-strain genomes for metagenomic binning, comparative biology and taxonomic classification.</title>
        <authorList>
            <person name="Goeker M."/>
        </authorList>
    </citation>
    <scope>NUCLEOTIDE SEQUENCE [LARGE SCALE GENOMIC DNA]</scope>
    <source>
        <strain evidence="7 8">DSM 1837</strain>
    </source>
</reference>
<accession>A0A4R2N9J6</accession>
<comment type="caution">
    <text evidence="7">The sequence shown here is derived from an EMBL/GenBank/DDBJ whole genome shotgun (WGS) entry which is preliminary data.</text>
</comment>
<keyword evidence="3 6" id="KW-0812">Transmembrane</keyword>
<organism evidence="7 8">
    <name type="scientific">Simplicispira metamorpha</name>
    <dbReference type="NCBI Taxonomy" id="80881"/>
    <lineage>
        <taxon>Bacteria</taxon>
        <taxon>Pseudomonadati</taxon>
        <taxon>Pseudomonadota</taxon>
        <taxon>Betaproteobacteria</taxon>
        <taxon>Burkholderiales</taxon>
        <taxon>Comamonadaceae</taxon>
        <taxon>Simplicispira</taxon>
    </lineage>
</organism>
<evidence type="ECO:0000256" key="4">
    <source>
        <dbReference type="ARBA" id="ARBA00022989"/>
    </source>
</evidence>
<dbReference type="OrthoDB" id="9776227at2"/>